<keyword evidence="12 19" id="KW-0812">Transmembrane</keyword>
<keyword evidence="15 19" id="KW-1133">Transmembrane helix</keyword>
<evidence type="ECO:0000256" key="16">
    <source>
        <dbReference type="ARBA" id="ARBA00023004"/>
    </source>
</evidence>
<evidence type="ECO:0000256" key="2">
    <source>
        <dbReference type="ARBA" id="ARBA00004050"/>
    </source>
</evidence>
<dbReference type="GO" id="GO:0006099">
    <property type="term" value="P:tricarboxylic acid cycle"/>
    <property type="evidence" value="ECO:0007669"/>
    <property type="project" value="UniProtKB-KW"/>
</dbReference>
<dbReference type="GO" id="GO:0009055">
    <property type="term" value="F:electron transfer activity"/>
    <property type="evidence" value="ECO:0007669"/>
    <property type="project" value="InterPro"/>
</dbReference>
<gene>
    <name evidence="20" type="ORF">KM92CIT3_60571</name>
</gene>
<keyword evidence="16" id="KW-0408">Iron</keyword>
<dbReference type="PANTHER" id="PTHR10978:SF5">
    <property type="entry name" value="SUCCINATE DEHYDROGENASE CYTOCHROME B560 SUBUNIT, MITOCHONDRIAL"/>
    <property type="match status" value="1"/>
</dbReference>
<dbReference type="GO" id="GO:0046872">
    <property type="term" value="F:metal ion binding"/>
    <property type="evidence" value="ECO:0007669"/>
    <property type="project" value="UniProtKB-KW"/>
</dbReference>
<evidence type="ECO:0000256" key="3">
    <source>
        <dbReference type="ARBA" id="ARBA00004429"/>
    </source>
</evidence>
<proteinExistence type="inferred from homology"/>
<evidence type="ECO:0000256" key="14">
    <source>
        <dbReference type="ARBA" id="ARBA00022982"/>
    </source>
</evidence>
<feature type="transmembrane region" description="Helical" evidence="19">
    <location>
        <begin position="117"/>
        <end position="138"/>
    </location>
</feature>
<dbReference type="InterPro" id="IPR018495">
    <property type="entry name" value="Succ_DH_cyt_bsu_CS"/>
</dbReference>
<reference evidence="20" key="1">
    <citation type="submission" date="2016-04" db="EMBL/GenBank/DDBJ databases">
        <authorList>
            <person name="Evans L.H."/>
            <person name="Alamgir A."/>
            <person name="Owens N."/>
            <person name="Weber N.D."/>
            <person name="Virtaneva K."/>
            <person name="Barbian K."/>
            <person name="Babar A."/>
            <person name="Rosenke K."/>
        </authorList>
    </citation>
    <scope>NUCLEOTIDE SEQUENCE</scope>
    <source>
        <strain evidence="20">92-3</strain>
    </source>
</reference>
<dbReference type="NCBIfam" id="TIGR02970">
    <property type="entry name" value="succ_dehyd_cytB"/>
    <property type="match status" value="1"/>
</dbReference>
<dbReference type="EMBL" id="FLUB01000018">
    <property type="protein sequence ID" value="SBV65751.1"/>
    <property type="molecule type" value="Genomic_DNA"/>
</dbReference>
<dbReference type="CDD" id="cd03499">
    <property type="entry name" value="SQR_TypeC_SdhC"/>
    <property type="match status" value="1"/>
</dbReference>
<sequence length="178" mass="19945">MTRSYSKGRCLTRTQTGGRKSRRLSGYRCLHLLYPKSKGNNKNSMWALFMIRNVKKQRPVNLDLQTIRFPITAIASILHRVSGVITFVAVGILLWLLGTSLSSPEGFLTASSIMNNFFVELILWGILIALAYHAVMGIRHLLMDFGYIEETLEAGTRSAKICFVIIVVLSLLAGVLVW</sequence>
<evidence type="ECO:0000256" key="6">
    <source>
        <dbReference type="ARBA" id="ARBA00020076"/>
    </source>
</evidence>
<dbReference type="InterPro" id="IPR014314">
    <property type="entry name" value="Succ_DH_cytb556"/>
</dbReference>
<comment type="cofactor">
    <cofactor evidence="1">
        <name>heme</name>
        <dbReference type="ChEBI" id="CHEBI:30413"/>
    </cofactor>
</comment>
<comment type="similarity">
    <text evidence="5">Belongs to the cytochrome b560 family.</text>
</comment>
<keyword evidence="13" id="KW-0479">Metal-binding</keyword>
<evidence type="ECO:0000256" key="5">
    <source>
        <dbReference type="ARBA" id="ARBA00007244"/>
    </source>
</evidence>
<protein>
    <recommendedName>
        <fullName evidence="6">Succinate dehydrogenase cytochrome b556 subunit</fullName>
    </recommendedName>
</protein>
<dbReference type="InterPro" id="IPR034804">
    <property type="entry name" value="SQR/QFR_C/D"/>
</dbReference>
<keyword evidence="9" id="KW-0997">Cell inner membrane</keyword>
<comment type="subcellular location">
    <subcellularLocation>
        <location evidence="3">Cell inner membrane</location>
        <topology evidence="3">Multi-pass membrane protein</topology>
    </subcellularLocation>
</comment>
<comment type="pathway">
    <text evidence="4">Carbohydrate metabolism; tricarboxylic acid cycle.</text>
</comment>
<keyword evidence="8" id="KW-1003">Cell membrane</keyword>
<dbReference type="NCBIfam" id="NF007021">
    <property type="entry name" value="PRK09487.1"/>
    <property type="match status" value="1"/>
</dbReference>
<evidence type="ECO:0000313" key="20">
    <source>
        <dbReference type="EMBL" id="SBV65751.1"/>
    </source>
</evidence>
<evidence type="ECO:0000256" key="8">
    <source>
        <dbReference type="ARBA" id="ARBA00022475"/>
    </source>
</evidence>
<dbReference type="PANTHER" id="PTHR10978">
    <property type="entry name" value="SUCCINATE DEHYDROGENASE CYTOCHROME B560 SUBUNIT"/>
    <property type="match status" value="1"/>
</dbReference>
<comment type="subunit">
    <text evidence="18">Part of an enzyme complex containing four subunits: a flavoprotein, an iron-sulfur protein, plus two membrane-anchoring proteins, SdhC and SdhD. The complex can form homotrimers.</text>
</comment>
<evidence type="ECO:0000256" key="19">
    <source>
        <dbReference type="SAM" id="Phobius"/>
    </source>
</evidence>
<dbReference type="PROSITE" id="PS01000">
    <property type="entry name" value="SDH_CYT_1"/>
    <property type="match status" value="1"/>
</dbReference>
<evidence type="ECO:0000256" key="17">
    <source>
        <dbReference type="ARBA" id="ARBA00023136"/>
    </source>
</evidence>
<evidence type="ECO:0000256" key="11">
    <source>
        <dbReference type="ARBA" id="ARBA00022617"/>
    </source>
</evidence>
<evidence type="ECO:0000256" key="18">
    <source>
        <dbReference type="ARBA" id="ARBA00025912"/>
    </source>
</evidence>
<evidence type="ECO:0000256" key="15">
    <source>
        <dbReference type="ARBA" id="ARBA00022989"/>
    </source>
</evidence>
<dbReference type="AlphaFoldDB" id="A0A212IGR8"/>
<dbReference type="InterPro" id="IPR000701">
    <property type="entry name" value="SuccDH_FuR_B_TM-su"/>
</dbReference>
<dbReference type="Gene3D" id="1.20.1300.10">
    <property type="entry name" value="Fumarate reductase/succinate dehydrogenase, transmembrane subunit"/>
    <property type="match status" value="1"/>
</dbReference>
<comment type="function">
    <text evidence="2">Membrane-anchoring subunit of succinate dehydrogenase (SDH).</text>
</comment>
<accession>A0A212IGR8</accession>
<keyword evidence="10" id="KW-0816">Tricarboxylic acid cycle</keyword>
<evidence type="ECO:0000256" key="9">
    <source>
        <dbReference type="ARBA" id="ARBA00022519"/>
    </source>
</evidence>
<name>A0A212IGR8_9ENTR</name>
<keyword evidence="17 19" id="KW-0472">Membrane</keyword>
<organism evidence="20">
    <name type="scientific">uncultured Citrobacter sp</name>
    <dbReference type="NCBI Taxonomy" id="200446"/>
    <lineage>
        <taxon>Bacteria</taxon>
        <taxon>Pseudomonadati</taxon>
        <taxon>Pseudomonadota</taxon>
        <taxon>Gammaproteobacteria</taxon>
        <taxon>Enterobacterales</taxon>
        <taxon>Enterobacteriaceae</taxon>
        <taxon>Citrobacter</taxon>
        <taxon>environmental samples</taxon>
    </lineage>
</organism>
<dbReference type="FunFam" id="1.20.1300.10:FF:000005">
    <property type="entry name" value="Succinate dehydrogenase cytochrome b556 subunit"/>
    <property type="match status" value="1"/>
</dbReference>
<feature type="transmembrane region" description="Helical" evidence="19">
    <location>
        <begin position="77"/>
        <end position="97"/>
    </location>
</feature>
<keyword evidence="11" id="KW-0349">Heme</keyword>
<dbReference type="GO" id="GO:0005886">
    <property type="term" value="C:plasma membrane"/>
    <property type="evidence" value="ECO:0007669"/>
    <property type="project" value="UniProtKB-SubCell"/>
</dbReference>
<dbReference type="Pfam" id="PF01127">
    <property type="entry name" value="Sdh_cyt"/>
    <property type="match status" value="1"/>
</dbReference>
<keyword evidence="7" id="KW-0813">Transport</keyword>
<dbReference type="SUPFAM" id="SSF81343">
    <property type="entry name" value="Fumarate reductase respiratory complex transmembrane subunits"/>
    <property type="match status" value="1"/>
</dbReference>
<evidence type="ECO:0000256" key="12">
    <source>
        <dbReference type="ARBA" id="ARBA00022692"/>
    </source>
</evidence>
<evidence type="ECO:0000256" key="4">
    <source>
        <dbReference type="ARBA" id="ARBA00005163"/>
    </source>
</evidence>
<evidence type="ECO:0000256" key="13">
    <source>
        <dbReference type="ARBA" id="ARBA00022723"/>
    </source>
</evidence>
<evidence type="ECO:0000256" key="1">
    <source>
        <dbReference type="ARBA" id="ARBA00001971"/>
    </source>
</evidence>
<keyword evidence="14" id="KW-0249">Electron transport</keyword>
<evidence type="ECO:0000256" key="10">
    <source>
        <dbReference type="ARBA" id="ARBA00022532"/>
    </source>
</evidence>
<feature type="transmembrane region" description="Helical" evidence="19">
    <location>
        <begin position="159"/>
        <end position="177"/>
    </location>
</feature>
<evidence type="ECO:0000256" key="7">
    <source>
        <dbReference type="ARBA" id="ARBA00022448"/>
    </source>
</evidence>
<dbReference type="PROSITE" id="PS01001">
    <property type="entry name" value="SDH_CYT_2"/>
    <property type="match status" value="1"/>
</dbReference>